<organism evidence="1 2">
    <name type="scientific">Escherichia coli</name>
    <dbReference type="NCBI Taxonomy" id="562"/>
    <lineage>
        <taxon>Bacteria</taxon>
        <taxon>Pseudomonadati</taxon>
        <taxon>Pseudomonadota</taxon>
        <taxon>Gammaproteobacteria</taxon>
        <taxon>Enterobacterales</taxon>
        <taxon>Enterobacteriaceae</taxon>
        <taxon>Escherichia</taxon>
    </lineage>
</organism>
<gene>
    <name evidence="1" type="ORF">NCTC8622_07899</name>
</gene>
<reference evidence="1 2" key="1">
    <citation type="submission" date="2018-06" db="EMBL/GenBank/DDBJ databases">
        <authorList>
            <consortium name="Pathogen Informatics"/>
            <person name="Doyle S."/>
        </authorList>
    </citation>
    <scope>NUCLEOTIDE SEQUENCE [LARGE SCALE GENOMIC DNA]</scope>
    <source>
        <strain evidence="1 2">NCTC8622</strain>
    </source>
</reference>
<evidence type="ECO:0000313" key="1">
    <source>
        <dbReference type="EMBL" id="STL40379.1"/>
    </source>
</evidence>
<dbReference type="EMBL" id="UGCP01000006">
    <property type="protein sequence ID" value="STL40379.1"/>
    <property type="molecule type" value="Genomic_DNA"/>
</dbReference>
<protein>
    <submittedName>
        <fullName evidence="1">Putative head processing protein</fullName>
    </submittedName>
</protein>
<accession>A0A377AXC5</accession>
<proteinExistence type="predicted"/>
<dbReference type="AlphaFoldDB" id="A0A377AXC5"/>
<evidence type="ECO:0000313" key="2">
    <source>
        <dbReference type="Proteomes" id="UP000254079"/>
    </source>
</evidence>
<sequence length="206" mass="23007">MTDVLKTVTDRFCLYSNARKGRQNGRQYVLSAVKTMLESKETQEGLRLGELFGYYGHGRRQLTGKLEVPETSVIMVEGRPVVIDNVPACRTVAISVDDNGIVTHTQEILNTEPGKIVAAMIESRAGGWSWATGGRESGKIAVTTSFHGVDYVTTPNYISLDHPASAGCLKARILNLYWQSPWLRMDTLTSQCRPLYLITVKWLNWK</sequence>
<name>A0A377AXC5_ECOLX</name>
<dbReference type="Proteomes" id="UP000254079">
    <property type="component" value="Unassembled WGS sequence"/>
</dbReference>